<evidence type="ECO:0000256" key="3">
    <source>
        <dbReference type="ARBA" id="ARBA00022676"/>
    </source>
</evidence>
<evidence type="ECO:0000256" key="7">
    <source>
        <dbReference type="ARBA" id="ARBA00023136"/>
    </source>
</evidence>
<feature type="transmembrane region" description="Helical" evidence="8">
    <location>
        <begin position="83"/>
        <end position="102"/>
    </location>
</feature>
<dbReference type="PANTHER" id="PTHR33908:SF11">
    <property type="entry name" value="MEMBRANE PROTEIN"/>
    <property type="match status" value="1"/>
</dbReference>
<dbReference type="AlphaFoldDB" id="A0A2H0XBX3"/>
<dbReference type="Proteomes" id="UP000231098">
    <property type="component" value="Unassembled WGS sequence"/>
</dbReference>
<feature type="transmembrane region" description="Helical" evidence="8">
    <location>
        <begin position="164"/>
        <end position="189"/>
    </location>
</feature>
<feature type="transmembrane region" description="Helical" evidence="8">
    <location>
        <begin position="108"/>
        <end position="128"/>
    </location>
</feature>
<dbReference type="PANTHER" id="PTHR33908">
    <property type="entry name" value="MANNOSYLTRANSFERASE YKCB-RELATED"/>
    <property type="match status" value="1"/>
</dbReference>
<reference evidence="11" key="1">
    <citation type="submission" date="2017-09" db="EMBL/GenBank/DDBJ databases">
        <title>Depth-based differentiation of microbial function through sediment-hosted aquifers and enrichment of novel symbionts in the deep terrestrial subsurface.</title>
        <authorList>
            <person name="Probst A.J."/>
            <person name="Ladd B."/>
            <person name="Jarett J.K."/>
            <person name="Geller-Mcgrath D.E."/>
            <person name="Sieber C.M.K."/>
            <person name="Emerson J.B."/>
            <person name="Anantharaman K."/>
            <person name="Thomas B.C."/>
            <person name="Malmstrom R."/>
            <person name="Stieglmeier M."/>
            <person name="Klingl A."/>
            <person name="Woyke T."/>
            <person name="Ryan C.M."/>
            <person name="Banfield J.F."/>
        </authorList>
    </citation>
    <scope>NUCLEOTIDE SEQUENCE [LARGE SCALE GENOMIC DNA]</scope>
</reference>
<dbReference type="GO" id="GO:0016763">
    <property type="term" value="F:pentosyltransferase activity"/>
    <property type="evidence" value="ECO:0007669"/>
    <property type="project" value="TreeGrafter"/>
</dbReference>
<feature type="transmembrane region" description="Helical" evidence="8">
    <location>
        <begin position="356"/>
        <end position="377"/>
    </location>
</feature>
<evidence type="ECO:0000256" key="1">
    <source>
        <dbReference type="ARBA" id="ARBA00004651"/>
    </source>
</evidence>
<organism evidence="10 11">
    <name type="scientific">candidate division WWE3 bacterium CG08_land_8_20_14_0_20_41_15</name>
    <dbReference type="NCBI Taxonomy" id="1975086"/>
    <lineage>
        <taxon>Bacteria</taxon>
        <taxon>Katanobacteria</taxon>
    </lineage>
</organism>
<dbReference type="Pfam" id="PF13231">
    <property type="entry name" value="PMT_2"/>
    <property type="match status" value="1"/>
</dbReference>
<evidence type="ECO:0000256" key="2">
    <source>
        <dbReference type="ARBA" id="ARBA00022475"/>
    </source>
</evidence>
<dbReference type="InterPro" id="IPR038731">
    <property type="entry name" value="RgtA/B/C-like"/>
</dbReference>
<feature type="transmembrane region" description="Helical" evidence="8">
    <location>
        <begin position="210"/>
        <end position="232"/>
    </location>
</feature>
<protein>
    <recommendedName>
        <fullName evidence="9">Glycosyltransferase RgtA/B/C/D-like domain-containing protein</fullName>
    </recommendedName>
</protein>
<dbReference type="GO" id="GO:0009103">
    <property type="term" value="P:lipopolysaccharide biosynthetic process"/>
    <property type="evidence" value="ECO:0007669"/>
    <property type="project" value="UniProtKB-ARBA"/>
</dbReference>
<keyword evidence="2" id="KW-1003">Cell membrane</keyword>
<evidence type="ECO:0000256" key="6">
    <source>
        <dbReference type="ARBA" id="ARBA00022989"/>
    </source>
</evidence>
<feature type="transmembrane region" description="Helical" evidence="8">
    <location>
        <begin position="296"/>
        <end position="316"/>
    </location>
</feature>
<gene>
    <name evidence="10" type="ORF">COT51_01530</name>
</gene>
<keyword evidence="4" id="KW-0808">Transferase</keyword>
<dbReference type="InterPro" id="IPR050297">
    <property type="entry name" value="LipidA_mod_glycosyltrf_83"/>
</dbReference>
<evidence type="ECO:0000256" key="8">
    <source>
        <dbReference type="SAM" id="Phobius"/>
    </source>
</evidence>
<keyword evidence="3" id="KW-0328">Glycosyltransferase</keyword>
<sequence>MNIKKITFLAIFAAIFLFSLYRLNGGIVLGEPDEVTHWEVMENFKKGIFKPTSSGGPWYYELPGLPFLGYLFSFFVPGRYTPLRVASLLGYWALGLGFYLWGKWRFSQRFGIIAAVSWLISPLAIFYGRIGVLDSGSVSFSFLSLLALDYTLKNKKVSFGILSGVFLALALYIKYSVLVYVLAFCSYFAMDLFRRNLPGFFKKETFSLNAPLFASLFSTFILVFPIFGLLFWKDRYLFRLHFLTNMSFITDEIRKASSAFNIFSYKEDLIWWLSWPLVLFILGGLFLLFRKYRKSLFTPAKLLFWLTFFLVSFALIRQKPFYPRYVLMGLPFAILLSSLFLDRMYSLLLKKAKENIILPVFLFLGASYFCFFTLPAWKSSQNNLVEETVAYLKRENSDKALVASNYWPHYFLDGGNNWKVAWLSADIRDATVYLPDAKKSSLDLIFQEGGYVLLEEKYSSYKTMVVNDAKKVAWGQIRKQLLPIIIIESTSPNFPYIRAAGNRVNIYKISKS</sequence>
<dbReference type="EMBL" id="PEYV01000028">
    <property type="protein sequence ID" value="PIS21669.1"/>
    <property type="molecule type" value="Genomic_DNA"/>
</dbReference>
<feature type="transmembrane region" description="Helical" evidence="8">
    <location>
        <begin position="269"/>
        <end position="289"/>
    </location>
</feature>
<evidence type="ECO:0000259" key="9">
    <source>
        <dbReference type="Pfam" id="PF13231"/>
    </source>
</evidence>
<keyword evidence="6 8" id="KW-1133">Transmembrane helix</keyword>
<keyword evidence="5 8" id="KW-0812">Transmembrane</keyword>
<feature type="domain" description="Glycosyltransferase RgtA/B/C/D-like" evidence="9">
    <location>
        <begin position="81"/>
        <end position="195"/>
    </location>
</feature>
<keyword evidence="7 8" id="KW-0472">Membrane</keyword>
<evidence type="ECO:0000256" key="5">
    <source>
        <dbReference type="ARBA" id="ARBA00022692"/>
    </source>
</evidence>
<dbReference type="GO" id="GO:0005886">
    <property type="term" value="C:plasma membrane"/>
    <property type="evidence" value="ECO:0007669"/>
    <property type="project" value="UniProtKB-SubCell"/>
</dbReference>
<evidence type="ECO:0000256" key="4">
    <source>
        <dbReference type="ARBA" id="ARBA00022679"/>
    </source>
</evidence>
<evidence type="ECO:0000313" key="10">
    <source>
        <dbReference type="EMBL" id="PIS21669.1"/>
    </source>
</evidence>
<accession>A0A2H0XBX3</accession>
<comment type="caution">
    <text evidence="10">The sequence shown here is derived from an EMBL/GenBank/DDBJ whole genome shotgun (WGS) entry which is preliminary data.</text>
</comment>
<comment type="subcellular location">
    <subcellularLocation>
        <location evidence="1">Cell membrane</location>
        <topology evidence="1">Multi-pass membrane protein</topology>
    </subcellularLocation>
</comment>
<name>A0A2H0XBX3_UNCKA</name>
<proteinExistence type="predicted"/>
<evidence type="ECO:0000313" key="11">
    <source>
        <dbReference type="Proteomes" id="UP000231098"/>
    </source>
</evidence>
<feature type="transmembrane region" description="Helical" evidence="8">
    <location>
        <begin position="322"/>
        <end position="344"/>
    </location>
</feature>